<name>A0A2I1H0X7_9GLOM</name>
<dbReference type="AlphaFoldDB" id="A0A2I1H0X7"/>
<reference evidence="1 2" key="1">
    <citation type="submission" date="2015-10" db="EMBL/GenBank/DDBJ databases">
        <title>Genome analyses suggest a sexual origin of heterokaryosis in a supposedly ancient asexual fungus.</title>
        <authorList>
            <person name="Ropars J."/>
            <person name="Sedzielewska K."/>
            <person name="Noel J."/>
            <person name="Charron P."/>
            <person name="Farinelli L."/>
            <person name="Marton T."/>
            <person name="Kruger M."/>
            <person name="Pelin A."/>
            <person name="Brachmann A."/>
            <person name="Corradi N."/>
        </authorList>
    </citation>
    <scope>NUCLEOTIDE SEQUENCE [LARGE SCALE GENOMIC DNA]</scope>
    <source>
        <strain evidence="1 2">A4</strain>
    </source>
</reference>
<dbReference type="Proteomes" id="UP000234323">
    <property type="component" value="Unassembled WGS sequence"/>
</dbReference>
<evidence type="ECO:0000313" key="2">
    <source>
        <dbReference type="Proteomes" id="UP000234323"/>
    </source>
</evidence>
<dbReference type="EMBL" id="LLXI01001224">
    <property type="protein sequence ID" value="PKY52543.1"/>
    <property type="molecule type" value="Genomic_DNA"/>
</dbReference>
<keyword evidence="2" id="KW-1185">Reference proteome</keyword>
<comment type="caution">
    <text evidence="1">The sequence shown here is derived from an EMBL/GenBank/DDBJ whole genome shotgun (WGS) entry which is preliminary data.</text>
</comment>
<evidence type="ECO:0000313" key="1">
    <source>
        <dbReference type="EMBL" id="PKY52543.1"/>
    </source>
</evidence>
<sequence>MSEFTSFKEQQFLIKEKFNFPGHETLDTVWIFWLFLAWILEIDSHQDFNFPERETLETHKKIRIVLKN</sequence>
<protein>
    <submittedName>
        <fullName evidence="1">Uncharacterized protein</fullName>
    </submittedName>
</protein>
<proteinExistence type="predicted"/>
<gene>
    <name evidence="1" type="ORF">RhiirA4_547225</name>
</gene>
<accession>A0A2I1H0X7</accession>
<organism evidence="1 2">
    <name type="scientific">Rhizophagus irregularis</name>
    <dbReference type="NCBI Taxonomy" id="588596"/>
    <lineage>
        <taxon>Eukaryota</taxon>
        <taxon>Fungi</taxon>
        <taxon>Fungi incertae sedis</taxon>
        <taxon>Mucoromycota</taxon>
        <taxon>Glomeromycotina</taxon>
        <taxon>Glomeromycetes</taxon>
        <taxon>Glomerales</taxon>
        <taxon>Glomeraceae</taxon>
        <taxon>Rhizophagus</taxon>
    </lineage>
</organism>